<dbReference type="GO" id="GO:0005975">
    <property type="term" value="P:carbohydrate metabolic process"/>
    <property type="evidence" value="ECO:0007669"/>
    <property type="project" value="InterPro"/>
</dbReference>
<dbReference type="EC" id="3.2.1.21" evidence="3"/>
<evidence type="ECO:0000256" key="8">
    <source>
        <dbReference type="RuleBase" id="RU003690"/>
    </source>
</evidence>
<evidence type="ECO:0000256" key="7">
    <source>
        <dbReference type="PROSITE-ProRule" id="PRU10055"/>
    </source>
</evidence>
<evidence type="ECO:0000256" key="5">
    <source>
        <dbReference type="ARBA" id="ARBA00023180"/>
    </source>
</evidence>
<organism evidence="9 10">
    <name type="scientific">Lasius platythorax</name>
    <dbReference type="NCBI Taxonomy" id="488582"/>
    <lineage>
        <taxon>Eukaryota</taxon>
        <taxon>Metazoa</taxon>
        <taxon>Ecdysozoa</taxon>
        <taxon>Arthropoda</taxon>
        <taxon>Hexapoda</taxon>
        <taxon>Insecta</taxon>
        <taxon>Pterygota</taxon>
        <taxon>Neoptera</taxon>
        <taxon>Endopterygota</taxon>
        <taxon>Hymenoptera</taxon>
        <taxon>Apocrita</taxon>
        <taxon>Aculeata</taxon>
        <taxon>Formicoidea</taxon>
        <taxon>Formicidae</taxon>
        <taxon>Formicinae</taxon>
        <taxon>Lasius</taxon>
        <taxon>Lasius</taxon>
    </lineage>
</organism>
<dbReference type="PANTHER" id="PTHR10353">
    <property type="entry name" value="GLYCOSYL HYDROLASE"/>
    <property type="match status" value="1"/>
</dbReference>
<feature type="active site" description="Nucleophile" evidence="7">
    <location>
        <position position="397"/>
    </location>
</feature>
<protein>
    <recommendedName>
        <fullName evidence="3">beta-glucosidase</fullName>
        <ecNumber evidence="3">3.2.1.21</ecNumber>
    </recommendedName>
</protein>
<dbReference type="GO" id="GO:0008422">
    <property type="term" value="F:beta-glucosidase activity"/>
    <property type="evidence" value="ECO:0007669"/>
    <property type="project" value="TreeGrafter"/>
</dbReference>
<evidence type="ECO:0000256" key="1">
    <source>
        <dbReference type="ARBA" id="ARBA00010838"/>
    </source>
</evidence>
<keyword evidence="10" id="KW-1185">Reference proteome</keyword>
<dbReference type="PROSITE" id="PS00572">
    <property type="entry name" value="GLYCOSYL_HYDROL_F1_1"/>
    <property type="match status" value="1"/>
</dbReference>
<dbReference type="Gene3D" id="3.20.20.80">
    <property type="entry name" value="Glycosidases"/>
    <property type="match status" value="1"/>
</dbReference>
<comment type="similarity">
    <text evidence="1 8">Belongs to the glycosyl hydrolase 1 family.</text>
</comment>
<sequence length="500" mass="57167">MASYSFLRVAVSFIFIVTYVFANDTLYFPKDFLLGTATAAYQIEGGWNESGKGESVWDWWTHENPSLIRDGSNGDVACDSLHKYKEDVQLLSDLGVDFYRFSISWPRILPTGYANVINQEGLNYYKNLINELLAKDIKPFVTLYHWDHPEIFERMGGWTNEMMVEWISDYARVVFKELGPKVKYFMSINEPNVLCGEGYGENVKAPGKNLGSPGVFLCMHNVLKAHAKIYHIYDKEFRKYQEGTIGIVLPCSGALPKNPNDTAAVNMHFQFNCGWIAHAIFSKTGDYPEIMKTHVADNSKLAGFSKSLLPELSSEWVQYIKGTSDFFGLNHYTSKIVETVPRMKGEGWYDFSGVKQSIDPSWPKSASDWLRVVPDGFREIIKKISKEYDNPPIYVMENGFSDKCCTFDHLRISYLYSYIKAMLLAIYEDGCNVKAYAVWSLLDNFEWGAGYTERFGLVNVNFTDSNRTRTPKWSTIWYKNIIATRKLTSIFNLPTAISVL</sequence>
<evidence type="ECO:0000256" key="6">
    <source>
        <dbReference type="ARBA" id="ARBA00023295"/>
    </source>
</evidence>
<keyword evidence="5" id="KW-0325">Glycoprotein</keyword>
<dbReference type="EMBL" id="OZ034827">
    <property type="protein sequence ID" value="CAL1683631.1"/>
    <property type="molecule type" value="Genomic_DNA"/>
</dbReference>
<evidence type="ECO:0000313" key="9">
    <source>
        <dbReference type="EMBL" id="CAL1683631.1"/>
    </source>
</evidence>
<evidence type="ECO:0000256" key="4">
    <source>
        <dbReference type="ARBA" id="ARBA00022801"/>
    </source>
</evidence>
<reference evidence="9" key="1">
    <citation type="submission" date="2024-04" db="EMBL/GenBank/DDBJ databases">
        <authorList>
            <consortium name="Molecular Ecology Group"/>
        </authorList>
    </citation>
    <scope>NUCLEOTIDE SEQUENCE</scope>
</reference>
<keyword evidence="4" id="KW-0378">Hydrolase</keyword>
<keyword evidence="6" id="KW-0326">Glycosidase</keyword>
<dbReference type="Pfam" id="PF00232">
    <property type="entry name" value="Glyco_hydro_1"/>
    <property type="match status" value="1"/>
</dbReference>
<dbReference type="Proteomes" id="UP001497644">
    <property type="component" value="Chromosome 4"/>
</dbReference>
<evidence type="ECO:0000256" key="2">
    <source>
        <dbReference type="ARBA" id="ARBA00011738"/>
    </source>
</evidence>
<dbReference type="InterPro" id="IPR018120">
    <property type="entry name" value="Glyco_hydro_1_AS"/>
</dbReference>
<dbReference type="PRINTS" id="PR00131">
    <property type="entry name" value="GLHYDRLASE1"/>
</dbReference>
<dbReference type="SUPFAM" id="SSF51445">
    <property type="entry name" value="(Trans)glycosidases"/>
    <property type="match status" value="1"/>
</dbReference>
<dbReference type="InterPro" id="IPR017853">
    <property type="entry name" value="GH"/>
</dbReference>
<evidence type="ECO:0000313" key="10">
    <source>
        <dbReference type="Proteomes" id="UP001497644"/>
    </source>
</evidence>
<accession>A0AAV2NTB1</accession>
<gene>
    <name evidence="9" type="ORF">LPLAT_LOCUS9322</name>
</gene>
<dbReference type="FunFam" id="3.20.20.80:FF:000013">
    <property type="entry name" value="lactase-phlorizin hydrolase"/>
    <property type="match status" value="1"/>
</dbReference>
<dbReference type="InterPro" id="IPR001360">
    <property type="entry name" value="Glyco_hydro_1"/>
</dbReference>
<name>A0AAV2NTB1_9HYME</name>
<dbReference type="PANTHER" id="PTHR10353:SF36">
    <property type="entry name" value="LP05116P"/>
    <property type="match status" value="1"/>
</dbReference>
<dbReference type="AlphaFoldDB" id="A0AAV2NTB1"/>
<comment type="subunit">
    <text evidence="2">Homodimer.</text>
</comment>
<proteinExistence type="inferred from homology"/>
<evidence type="ECO:0000256" key="3">
    <source>
        <dbReference type="ARBA" id="ARBA00012744"/>
    </source>
</evidence>